<dbReference type="eggNOG" id="COG3463">
    <property type="taxonomic scope" value="Bacteria"/>
</dbReference>
<feature type="transmembrane region" description="Helical" evidence="1">
    <location>
        <begin position="223"/>
        <end position="240"/>
    </location>
</feature>
<dbReference type="Proteomes" id="UP000000771">
    <property type="component" value="Chromosome"/>
</dbReference>
<dbReference type="InterPro" id="IPR018650">
    <property type="entry name" value="STSV1_Orf64"/>
</dbReference>
<feature type="transmembrane region" description="Helical" evidence="1">
    <location>
        <begin position="293"/>
        <end position="316"/>
    </location>
</feature>
<feature type="transmembrane region" description="Helical" evidence="1">
    <location>
        <begin position="136"/>
        <end position="157"/>
    </location>
</feature>
<dbReference type="AlphaFoldDB" id="C7M1T3"/>
<dbReference type="OrthoDB" id="5240834at2"/>
<feature type="transmembrane region" description="Helical" evidence="1">
    <location>
        <begin position="376"/>
        <end position="400"/>
    </location>
</feature>
<gene>
    <name evidence="2" type="ordered locus">Afer_1926</name>
</gene>
<feature type="transmembrane region" description="Helical" evidence="1">
    <location>
        <begin position="188"/>
        <end position="216"/>
    </location>
</feature>
<sequence length="543" mass="57471">MKAEERVPPSSLQKALAWILEPRQLLALNLIGSLAAFVLLGTYEYLRWRDFDLGIDYAIQNQGTFLIAHGHLAPRDTIYGGGFDNNALTYLFIVIGLVRTLVPTGVMLLVLQALAVAATYLFIMQIVIRVTRRLPLGWRGAVVIGSALLTFLNPWALEAVSFDVHGEPFGALGLVVLLYGMLRSQRTYFYAGLALALLSGAGTLIVLAGLSVGLLATKSTRRWGIRTTIGVVIIGIIALLTGDSGSSFSSLYGYLASSSGATPGATAILRSIVEHPTRPVSVLVSRWPEIRELIGYAGIIGLAWPPTLVAAVAAVVANGLPQNSAFLSLTQGFQNWPVEAVLVAGGAIVVSRLAGAHHANHDALSEGDRANGRSRWRLLGGRAIVALWTAVSVAIGIGALSTDLGIPRSWFNQPYASVSALRVAQRSIPRDAEVVATINAIARVSARAQLFQQIAPTQAQPVCAAVVDVLIEVPGPYAVLTSQEASHDVRTLLRAPGHTVLQQSGVVLVQFGGLHPGREALIVPTGQVVTGPQAASLDASQCQ</sequence>
<reference evidence="2 3" key="1">
    <citation type="journal article" date="2009" name="Stand. Genomic Sci.">
        <title>Complete genome sequence of Acidimicrobium ferrooxidans type strain (ICP).</title>
        <authorList>
            <person name="Clum A."/>
            <person name="Nolan M."/>
            <person name="Lang E."/>
            <person name="Glavina Del Rio T."/>
            <person name="Tice H."/>
            <person name="Copeland A."/>
            <person name="Cheng J.F."/>
            <person name="Lucas S."/>
            <person name="Chen F."/>
            <person name="Bruce D."/>
            <person name="Goodwin L."/>
            <person name="Pitluck S."/>
            <person name="Ivanova N."/>
            <person name="Mavrommatis K."/>
            <person name="Mikhailova N."/>
            <person name="Pati A."/>
            <person name="Chen A."/>
            <person name="Palaniappan K."/>
            <person name="Goker M."/>
            <person name="Spring S."/>
            <person name="Land M."/>
            <person name="Hauser L."/>
            <person name="Chang Y.J."/>
            <person name="Jeffries C.C."/>
            <person name="Chain P."/>
            <person name="Bristow J."/>
            <person name="Eisen J.A."/>
            <person name="Markowitz V."/>
            <person name="Hugenholtz P."/>
            <person name="Kyrpides N.C."/>
            <person name="Klenk H.P."/>
            <person name="Lapidus A."/>
        </authorList>
    </citation>
    <scope>NUCLEOTIDE SEQUENCE [LARGE SCALE GENOMIC DNA]</scope>
    <source>
        <strain evidence="3">DSM 10331 / JCM 15462 / NBRC 103882 / ICP</strain>
    </source>
</reference>
<dbReference type="KEGG" id="afo:Afer_1926"/>
<dbReference type="RefSeq" id="WP_015799306.1">
    <property type="nucleotide sequence ID" value="NC_013124.1"/>
</dbReference>
<keyword evidence="1" id="KW-0472">Membrane</keyword>
<feature type="transmembrane region" description="Helical" evidence="1">
    <location>
        <begin position="91"/>
        <end position="124"/>
    </location>
</feature>
<dbReference type="EMBL" id="CP001631">
    <property type="protein sequence ID" value="ACU54830.1"/>
    <property type="molecule type" value="Genomic_DNA"/>
</dbReference>
<accession>C7M1T3</accession>
<proteinExistence type="predicted"/>
<name>C7M1T3_ACIFD</name>
<evidence type="ECO:0000256" key="1">
    <source>
        <dbReference type="SAM" id="Phobius"/>
    </source>
</evidence>
<evidence type="ECO:0000313" key="3">
    <source>
        <dbReference type="Proteomes" id="UP000000771"/>
    </source>
</evidence>
<protein>
    <recommendedName>
        <fullName evidence="4">Glycosyltransferase RgtA/B/C/D-like domain-containing protein</fullName>
    </recommendedName>
</protein>
<feature type="transmembrane region" description="Helical" evidence="1">
    <location>
        <begin position="25"/>
        <end position="43"/>
    </location>
</feature>
<evidence type="ECO:0000313" key="2">
    <source>
        <dbReference type="EMBL" id="ACU54830.1"/>
    </source>
</evidence>
<feature type="transmembrane region" description="Helical" evidence="1">
    <location>
        <begin position="252"/>
        <end position="273"/>
    </location>
</feature>
<dbReference type="Pfam" id="PF09852">
    <property type="entry name" value="DUF2079"/>
    <property type="match status" value="1"/>
</dbReference>
<evidence type="ECO:0008006" key="4">
    <source>
        <dbReference type="Google" id="ProtNLM"/>
    </source>
</evidence>
<organism evidence="2 3">
    <name type="scientific">Acidimicrobium ferrooxidans (strain DSM 10331 / JCM 15462 / NBRC 103882 / ICP)</name>
    <dbReference type="NCBI Taxonomy" id="525909"/>
    <lineage>
        <taxon>Bacteria</taxon>
        <taxon>Bacillati</taxon>
        <taxon>Actinomycetota</taxon>
        <taxon>Acidimicrobiia</taxon>
        <taxon>Acidimicrobiales</taxon>
        <taxon>Acidimicrobiaceae</taxon>
        <taxon>Acidimicrobium</taxon>
    </lineage>
</organism>
<keyword evidence="3" id="KW-1185">Reference proteome</keyword>
<dbReference type="HOGENOM" id="CLU_501208_0_0_11"/>
<keyword evidence="1" id="KW-1133">Transmembrane helix</keyword>
<feature type="transmembrane region" description="Helical" evidence="1">
    <location>
        <begin position="336"/>
        <end position="355"/>
    </location>
</feature>
<keyword evidence="1" id="KW-0812">Transmembrane</keyword>